<evidence type="ECO:0000256" key="1">
    <source>
        <dbReference type="SAM" id="MobiDB-lite"/>
    </source>
</evidence>
<keyword evidence="3" id="KW-1185">Reference proteome</keyword>
<evidence type="ECO:0000313" key="2">
    <source>
        <dbReference type="EMBL" id="EXF73137.1"/>
    </source>
</evidence>
<protein>
    <submittedName>
        <fullName evidence="2">Uncharacterized protein</fullName>
    </submittedName>
</protein>
<dbReference type="KEGG" id="cfj:CFIO01_11752"/>
<gene>
    <name evidence="2" type="ORF">CFIO01_11752</name>
</gene>
<feature type="region of interest" description="Disordered" evidence="1">
    <location>
        <begin position="105"/>
        <end position="124"/>
    </location>
</feature>
<dbReference type="Proteomes" id="UP000020467">
    <property type="component" value="Unassembled WGS sequence"/>
</dbReference>
<dbReference type="EMBL" id="JARH01001081">
    <property type="protein sequence ID" value="EXF73137.1"/>
    <property type="molecule type" value="Genomic_DNA"/>
</dbReference>
<feature type="compositionally biased region" description="Acidic residues" evidence="1">
    <location>
        <begin position="115"/>
        <end position="124"/>
    </location>
</feature>
<dbReference type="HOGENOM" id="CLU_1161042_0_0_1"/>
<proteinExistence type="predicted"/>
<comment type="caution">
    <text evidence="2">The sequence shown here is derived from an EMBL/GenBank/DDBJ whole genome shotgun (WGS) entry which is preliminary data.</text>
</comment>
<evidence type="ECO:0000313" key="3">
    <source>
        <dbReference type="Proteomes" id="UP000020467"/>
    </source>
</evidence>
<name>A0A010Q018_9PEZI</name>
<dbReference type="OrthoDB" id="10503393at2759"/>
<organism evidence="2 3">
    <name type="scientific">Colletotrichum fioriniae PJ7</name>
    <dbReference type="NCBI Taxonomy" id="1445577"/>
    <lineage>
        <taxon>Eukaryota</taxon>
        <taxon>Fungi</taxon>
        <taxon>Dikarya</taxon>
        <taxon>Ascomycota</taxon>
        <taxon>Pezizomycotina</taxon>
        <taxon>Sordariomycetes</taxon>
        <taxon>Hypocreomycetidae</taxon>
        <taxon>Glomerellales</taxon>
        <taxon>Glomerellaceae</taxon>
        <taxon>Colletotrichum</taxon>
        <taxon>Colletotrichum acutatum species complex</taxon>
    </lineage>
</organism>
<reference evidence="2 3" key="1">
    <citation type="submission" date="2014-02" db="EMBL/GenBank/DDBJ databases">
        <title>The genome sequence of Colletotrichum fioriniae PJ7.</title>
        <authorList>
            <person name="Baroncelli R."/>
            <person name="Thon M.R."/>
        </authorList>
    </citation>
    <scope>NUCLEOTIDE SEQUENCE [LARGE SCALE GENOMIC DNA]</scope>
    <source>
        <strain evidence="2 3">PJ7</strain>
    </source>
</reference>
<sequence>MPALRGLVEKFQRIIDVDSEAWENILAERNRLEDWHQYGDVKEMCFMSLAEPYGVFIEFAPDDPPGLLQKWGSDLIEIVALLLGTRDFAPEKGAYGTIGGLSNPVKMSRKSPDERENDEVSDEDTAVVAIPPACELPSELVEAFVEDTEYPRFTTFLSRNDIGVAKALISSSAKETVTIIQGKSNRKIHRRKNLKRMDTKSASAASIPGVNQWVIAIGLLVTWQGCRLNGTIVVAASTI</sequence>
<accession>A0A010Q018</accession>
<dbReference type="AlphaFoldDB" id="A0A010Q018"/>